<evidence type="ECO:0000256" key="2">
    <source>
        <dbReference type="SAM" id="MobiDB-lite"/>
    </source>
</evidence>
<protein>
    <submittedName>
        <fullName evidence="4">Uncharacterized protein LOC100902481</fullName>
    </submittedName>
</protein>
<feature type="coiled-coil region" evidence="1">
    <location>
        <begin position="212"/>
        <end position="267"/>
    </location>
</feature>
<feature type="region of interest" description="Disordered" evidence="2">
    <location>
        <begin position="1"/>
        <end position="88"/>
    </location>
</feature>
<dbReference type="RefSeq" id="XP_003739048.1">
    <property type="nucleotide sequence ID" value="XM_003739000.2"/>
</dbReference>
<keyword evidence="3" id="KW-1185">Reference proteome</keyword>
<evidence type="ECO:0000313" key="3">
    <source>
        <dbReference type="Proteomes" id="UP000694867"/>
    </source>
</evidence>
<dbReference type="Proteomes" id="UP000694867">
    <property type="component" value="Unplaced"/>
</dbReference>
<reference evidence="4" key="1">
    <citation type="submission" date="2025-08" db="UniProtKB">
        <authorList>
            <consortium name="RefSeq"/>
        </authorList>
    </citation>
    <scope>IDENTIFICATION</scope>
</reference>
<proteinExistence type="predicted"/>
<gene>
    <name evidence="4" type="primary">LOC100902481</name>
</gene>
<dbReference type="KEGG" id="goe:100902481"/>
<accession>A0AAJ6QNU0</accession>
<organism evidence="3 4">
    <name type="scientific">Galendromus occidentalis</name>
    <name type="common">western predatory mite</name>
    <dbReference type="NCBI Taxonomy" id="34638"/>
    <lineage>
        <taxon>Eukaryota</taxon>
        <taxon>Metazoa</taxon>
        <taxon>Ecdysozoa</taxon>
        <taxon>Arthropoda</taxon>
        <taxon>Chelicerata</taxon>
        <taxon>Arachnida</taxon>
        <taxon>Acari</taxon>
        <taxon>Parasitiformes</taxon>
        <taxon>Mesostigmata</taxon>
        <taxon>Gamasina</taxon>
        <taxon>Phytoseioidea</taxon>
        <taxon>Phytoseiidae</taxon>
        <taxon>Typhlodrominae</taxon>
        <taxon>Galendromus</taxon>
    </lineage>
</organism>
<sequence>MSNNNEAAEEADNNNEQEHRENNQNQNNPPEWAAFPDLLRVQEPQQNGGGLEAAGLMQRAGTSNPPDVSLPGAAGRDPPPPDFDLVIQSGNQRLPDMALDASQAQQRSLPDMALDASGLPRERVPVASPSCGGARFRQRRAPNASGSPGSLAQMAQAAAAGGADNGIDPQSYQDPINARFHELEEQVQALRIHVHETDRMRSEEAARILDELAALRRSIDVTTRENPALENRLINIESLIQRLVAPRAELSEEAARAYRARELQRQQRETERLSRLLAESLQMALTHFMQQLGNADRNADDDNQPDP</sequence>
<dbReference type="AlphaFoldDB" id="A0AAJ6QNU0"/>
<name>A0AAJ6QNU0_9ACAR</name>
<feature type="compositionally biased region" description="Low complexity" evidence="2">
    <location>
        <begin position="152"/>
        <end position="162"/>
    </location>
</feature>
<dbReference type="GeneID" id="100902481"/>
<evidence type="ECO:0000256" key="1">
    <source>
        <dbReference type="SAM" id="Coils"/>
    </source>
</evidence>
<evidence type="ECO:0000313" key="4">
    <source>
        <dbReference type="RefSeq" id="XP_003739048.1"/>
    </source>
</evidence>
<feature type="region of interest" description="Disordered" evidence="2">
    <location>
        <begin position="122"/>
        <end position="168"/>
    </location>
</feature>
<keyword evidence="1" id="KW-0175">Coiled coil</keyword>